<dbReference type="AlphaFoldDB" id="U6LGC4"/>
<organism evidence="2 3">
    <name type="scientific">Eimeria brunetti</name>
    <dbReference type="NCBI Taxonomy" id="51314"/>
    <lineage>
        <taxon>Eukaryota</taxon>
        <taxon>Sar</taxon>
        <taxon>Alveolata</taxon>
        <taxon>Apicomplexa</taxon>
        <taxon>Conoidasida</taxon>
        <taxon>Coccidia</taxon>
        <taxon>Eucoccidiorida</taxon>
        <taxon>Eimeriorina</taxon>
        <taxon>Eimeriidae</taxon>
        <taxon>Eimeria</taxon>
    </lineage>
</organism>
<dbReference type="InterPro" id="IPR052356">
    <property type="entry name" value="Thiol_S-MT"/>
</dbReference>
<dbReference type="Pfam" id="PF13649">
    <property type="entry name" value="Methyltransf_25"/>
    <property type="match status" value="1"/>
</dbReference>
<dbReference type="Proteomes" id="UP000030750">
    <property type="component" value="Unassembled WGS sequence"/>
</dbReference>
<protein>
    <submittedName>
        <fullName evidence="2">Methyltransferase domain-containing protein, putative</fullName>
    </submittedName>
</protein>
<dbReference type="SUPFAM" id="SSF53335">
    <property type="entry name" value="S-adenosyl-L-methionine-dependent methyltransferases"/>
    <property type="match status" value="1"/>
</dbReference>
<accession>U6LGC4</accession>
<dbReference type="InterPro" id="IPR041698">
    <property type="entry name" value="Methyltransf_25"/>
</dbReference>
<reference evidence="2" key="1">
    <citation type="submission" date="2013-10" db="EMBL/GenBank/DDBJ databases">
        <title>Genomic analysis of the causative agents of coccidiosis in chickens.</title>
        <authorList>
            <person name="Reid A.J."/>
            <person name="Blake D."/>
            <person name="Billington K."/>
            <person name="Browne H."/>
            <person name="Dunn M."/>
            <person name="Hung S."/>
            <person name="Kawahara F."/>
            <person name="Miranda-Saavedra D."/>
            <person name="Mourier T."/>
            <person name="Nagra H."/>
            <person name="Otto T.D."/>
            <person name="Rawlings N."/>
            <person name="Sanchez A."/>
            <person name="Sanders M."/>
            <person name="Subramaniam C."/>
            <person name="Tay Y."/>
            <person name="Dear P."/>
            <person name="Doerig C."/>
            <person name="Gruber A."/>
            <person name="Parkinson J."/>
            <person name="Shirley M."/>
            <person name="Wan K.L."/>
            <person name="Berriman M."/>
            <person name="Tomley F."/>
            <person name="Pain A."/>
        </authorList>
    </citation>
    <scope>NUCLEOTIDE SEQUENCE [LARGE SCALE GENOMIC DNA]</scope>
    <source>
        <strain evidence="2">Houghton</strain>
    </source>
</reference>
<keyword evidence="2" id="KW-0808">Transferase</keyword>
<feature type="domain" description="Methyltransferase" evidence="1">
    <location>
        <begin position="51"/>
        <end position="143"/>
    </location>
</feature>
<dbReference type="CDD" id="cd02440">
    <property type="entry name" value="AdoMet_MTases"/>
    <property type="match status" value="1"/>
</dbReference>
<evidence type="ECO:0000259" key="1">
    <source>
        <dbReference type="Pfam" id="PF13649"/>
    </source>
</evidence>
<gene>
    <name evidence="2" type="ORF">EBH_0069010</name>
</gene>
<dbReference type="PANTHER" id="PTHR45036:SF1">
    <property type="entry name" value="METHYLTRANSFERASE LIKE 7A"/>
    <property type="match status" value="1"/>
</dbReference>
<evidence type="ECO:0000313" key="2">
    <source>
        <dbReference type="EMBL" id="CDJ46845.1"/>
    </source>
</evidence>
<reference evidence="2" key="2">
    <citation type="submission" date="2013-10" db="EMBL/GenBank/DDBJ databases">
        <authorList>
            <person name="Aslett M."/>
        </authorList>
    </citation>
    <scope>NUCLEOTIDE SEQUENCE [LARGE SCALE GENOMIC DNA]</scope>
    <source>
        <strain evidence="2">Houghton</strain>
    </source>
</reference>
<keyword evidence="3" id="KW-1185">Reference proteome</keyword>
<dbReference type="OrthoDB" id="416496at2759"/>
<proteinExistence type="predicted"/>
<keyword evidence="2" id="KW-0489">Methyltransferase</keyword>
<evidence type="ECO:0000313" key="3">
    <source>
        <dbReference type="Proteomes" id="UP000030750"/>
    </source>
</evidence>
<dbReference type="EMBL" id="HG710507">
    <property type="protein sequence ID" value="CDJ46845.1"/>
    <property type="molecule type" value="Genomic_DNA"/>
</dbReference>
<sequence length="175" mass="19868">MQLAPQQQQGPLPTEAERRHVFFSKAENWDREVLGIGRFRRQLVQQAHGNVLEVAAGTGRNFRYYDKKKVQSLTVADFCSSMLQQAKAKEHELEGIETFFLLGNACKLPKPSKPYDTIVQTFALCSYEDPVKTLKALSEQLQPADLEVVSLKRKNFGTTYMIIAKKKETNETATE</sequence>
<dbReference type="VEuPathDB" id="ToxoDB:EBH_0069010"/>
<dbReference type="GO" id="GO:0008168">
    <property type="term" value="F:methyltransferase activity"/>
    <property type="evidence" value="ECO:0007669"/>
    <property type="project" value="UniProtKB-KW"/>
</dbReference>
<dbReference type="InterPro" id="IPR029063">
    <property type="entry name" value="SAM-dependent_MTases_sf"/>
</dbReference>
<name>U6LGC4_9EIME</name>
<dbReference type="Gene3D" id="3.40.50.150">
    <property type="entry name" value="Vaccinia Virus protein VP39"/>
    <property type="match status" value="1"/>
</dbReference>
<dbReference type="PANTHER" id="PTHR45036">
    <property type="entry name" value="METHYLTRANSFERASE LIKE 7B"/>
    <property type="match status" value="1"/>
</dbReference>
<dbReference type="GO" id="GO:0032259">
    <property type="term" value="P:methylation"/>
    <property type="evidence" value="ECO:0007669"/>
    <property type="project" value="UniProtKB-KW"/>
</dbReference>